<reference evidence="2 3" key="1">
    <citation type="submission" date="2020-12" db="EMBL/GenBank/DDBJ databases">
        <title>Concerted genomic and epigenomic changes stabilize Arabidopsis allopolyploids.</title>
        <authorList>
            <person name="Chen Z."/>
        </authorList>
    </citation>
    <scope>NUCLEOTIDE SEQUENCE [LARGE SCALE GENOMIC DNA]</scope>
    <source>
        <strain evidence="2">Allo738</strain>
        <tissue evidence="2">Leaf</tissue>
    </source>
</reference>
<accession>A0A8T1YSB2</accession>
<evidence type="ECO:0000313" key="3">
    <source>
        <dbReference type="Proteomes" id="UP000694240"/>
    </source>
</evidence>
<evidence type="ECO:0000256" key="1">
    <source>
        <dbReference type="SAM" id="Phobius"/>
    </source>
</evidence>
<protein>
    <submittedName>
        <fullName evidence="2">Uncharacterized protein</fullName>
    </submittedName>
</protein>
<keyword evidence="1" id="KW-0472">Membrane</keyword>
<keyword evidence="1" id="KW-1133">Transmembrane helix</keyword>
<gene>
    <name evidence="2" type="ORF">ISN45_Aa06g002510</name>
</gene>
<dbReference type="Proteomes" id="UP000694240">
    <property type="component" value="Chromosome 11"/>
</dbReference>
<name>A0A8T1YSB2_9BRAS</name>
<evidence type="ECO:0000313" key="2">
    <source>
        <dbReference type="EMBL" id="KAG7549351.1"/>
    </source>
</evidence>
<comment type="caution">
    <text evidence="2">The sequence shown here is derived from an EMBL/GenBank/DDBJ whole genome shotgun (WGS) entry which is preliminary data.</text>
</comment>
<sequence>MHHSINESMVWFPLPINLTLTDVAEIIIGFYLDHHHHRNSQSLCIKT</sequence>
<keyword evidence="1" id="KW-0812">Transmembrane</keyword>
<dbReference type="AlphaFoldDB" id="A0A8T1YSB2"/>
<proteinExistence type="predicted"/>
<keyword evidence="3" id="KW-1185">Reference proteome</keyword>
<feature type="transmembrane region" description="Helical" evidence="1">
    <location>
        <begin position="12"/>
        <end position="32"/>
    </location>
</feature>
<organism evidence="2 3">
    <name type="scientific">Arabidopsis thaliana x Arabidopsis arenosa</name>
    <dbReference type="NCBI Taxonomy" id="1240361"/>
    <lineage>
        <taxon>Eukaryota</taxon>
        <taxon>Viridiplantae</taxon>
        <taxon>Streptophyta</taxon>
        <taxon>Embryophyta</taxon>
        <taxon>Tracheophyta</taxon>
        <taxon>Spermatophyta</taxon>
        <taxon>Magnoliopsida</taxon>
        <taxon>eudicotyledons</taxon>
        <taxon>Gunneridae</taxon>
        <taxon>Pentapetalae</taxon>
        <taxon>rosids</taxon>
        <taxon>malvids</taxon>
        <taxon>Brassicales</taxon>
        <taxon>Brassicaceae</taxon>
        <taxon>Camelineae</taxon>
        <taxon>Arabidopsis</taxon>
    </lineage>
</organism>
<dbReference type="EMBL" id="JAEFBK010000011">
    <property type="protein sequence ID" value="KAG7549351.1"/>
    <property type="molecule type" value="Genomic_DNA"/>
</dbReference>